<name>A0ABN6T723_9MOLU</name>
<organism evidence="1 2">
    <name type="scientific">Spiroplasma ixodetis</name>
    <dbReference type="NCBI Taxonomy" id="2141"/>
    <lineage>
        <taxon>Bacteria</taxon>
        <taxon>Bacillati</taxon>
        <taxon>Mycoplasmatota</taxon>
        <taxon>Mollicutes</taxon>
        <taxon>Entomoplasmatales</taxon>
        <taxon>Spiroplasmataceae</taxon>
        <taxon>Spiroplasma</taxon>
    </lineage>
</organism>
<protein>
    <submittedName>
        <fullName evidence="1">Uncharacterized protein</fullName>
    </submittedName>
</protein>
<evidence type="ECO:0000313" key="2">
    <source>
        <dbReference type="Proteomes" id="UP001163387"/>
    </source>
</evidence>
<accession>A0ABN6T723</accession>
<reference evidence="1 2" key="1">
    <citation type="journal article" date="2022" name="Front. Microbiol.">
        <title>Male-killing mechanisms vary between Spiroplasma species.</title>
        <authorList>
            <person name="Arai H."/>
            <person name="Inoue M."/>
            <person name="Kageyama D."/>
        </authorList>
    </citation>
    <scope>NUCLEOTIDE SEQUENCE [LARGE SCALE GENOMIC DNA]</scope>
    <source>
        <strain evidence="2">sHm</strain>
    </source>
</reference>
<proteinExistence type="predicted"/>
<dbReference type="Gene3D" id="3.40.50.1110">
    <property type="entry name" value="SGNH hydrolase"/>
    <property type="match status" value="1"/>
</dbReference>
<dbReference type="EMBL" id="AP026933">
    <property type="protein sequence ID" value="BDT04945.1"/>
    <property type="molecule type" value="Genomic_DNA"/>
</dbReference>
<evidence type="ECO:0000313" key="1">
    <source>
        <dbReference type="EMBL" id="BDT04945.1"/>
    </source>
</evidence>
<keyword evidence="2" id="KW-1185">Reference proteome</keyword>
<gene>
    <name evidence="1" type="ORF">SHM_25910</name>
</gene>
<dbReference type="Proteomes" id="UP001163387">
    <property type="component" value="Chromosome"/>
</dbReference>
<sequence>MWIIDHNITDINNFINSIINKLDEDLTELINKNIKKIVITNIADMGLIPNYKETINQQPMTNLVNKFNLKLTEEIKKANKNFEKTNIKEYDVFSKFNKLFEQFKNRGSQYQDSNATKIDINTLRTCLESF</sequence>
<dbReference type="InterPro" id="IPR036514">
    <property type="entry name" value="SGNH_hydro_sf"/>
</dbReference>